<evidence type="ECO:0000256" key="5">
    <source>
        <dbReference type="ARBA" id="ARBA00022741"/>
    </source>
</evidence>
<proteinExistence type="inferred from homology"/>
<dbReference type="EC" id="5.6.2.4" evidence="16"/>
<dbReference type="SMART" id="SM00956">
    <property type="entry name" value="RQC"/>
    <property type="match status" value="1"/>
</dbReference>
<dbReference type="Proteomes" id="UP001056981">
    <property type="component" value="Chromosome"/>
</dbReference>
<feature type="domain" description="Helicase ATP-binding" evidence="18">
    <location>
        <begin position="38"/>
        <end position="206"/>
    </location>
</feature>
<keyword evidence="7 20" id="KW-0378">Hydrolase</keyword>
<evidence type="ECO:0000256" key="6">
    <source>
        <dbReference type="ARBA" id="ARBA00022763"/>
    </source>
</evidence>
<evidence type="ECO:0000256" key="11">
    <source>
        <dbReference type="ARBA" id="ARBA00023125"/>
    </source>
</evidence>
<protein>
    <recommendedName>
        <fullName evidence="16">DNA helicase RecQ</fullName>
        <ecNumber evidence="16">5.6.2.4</ecNumber>
    </recommendedName>
</protein>
<dbReference type="InterPro" id="IPR014001">
    <property type="entry name" value="Helicase_ATP-bd"/>
</dbReference>
<keyword evidence="5" id="KW-0547">Nucleotide-binding</keyword>
<dbReference type="NCBIfam" id="TIGR01389">
    <property type="entry name" value="recQ"/>
    <property type="match status" value="1"/>
</dbReference>
<evidence type="ECO:0000256" key="9">
    <source>
        <dbReference type="ARBA" id="ARBA00022833"/>
    </source>
</evidence>
<dbReference type="GO" id="GO:0043590">
    <property type="term" value="C:bacterial nucleoid"/>
    <property type="evidence" value="ECO:0007669"/>
    <property type="project" value="TreeGrafter"/>
</dbReference>
<evidence type="ECO:0000256" key="8">
    <source>
        <dbReference type="ARBA" id="ARBA00022806"/>
    </source>
</evidence>
<dbReference type="InterPro" id="IPR027417">
    <property type="entry name" value="P-loop_NTPase"/>
</dbReference>
<keyword evidence="10" id="KW-0067">ATP-binding</keyword>
<gene>
    <name evidence="20" type="primary">recQ</name>
    <name evidence="20" type="ORF">E4N86_10775</name>
</gene>
<evidence type="ECO:0000256" key="16">
    <source>
        <dbReference type="NCBIfam" id="TIGR01389"/>
    </source>
</evidence>
<comment type="similarity">
    <text evidence="3">Belongs to the helicase family. RecQ subfamily.</text>
</comment>
<feature type="domain" description="HRDC" evidence="17">
    <location>
        <begin position="549"/>
        <end position="628"/>
    </location>
</feature>
<dbReference type="GO" id="GO:0005524">
    <property type="term" value="F:ATP binding"/>
    <property type="evidence" value="ECO:0007669"/>
    <property type="project" value="UniProtKB-KW"/>
</dbReference>
<dbReference type="InterPro" id="IPR036390">
    <property type="entry name" value="WH_DNA-bd_sf"/>
</dbReference>
<dbReference type="CDD" id="cd17920">
    <property type="entry name" value="DEXHc_RecQ"/>
    <property type="match status" value="1"/>
</dbReference>
<evidence type="ECO:0000256" key="4">
    <source>
        <dbReference type="ARBA" id="ARBA00022723"/>
    </source>
</evidence>
<evidence type="ECO:0000259" key="19">
    <source>
        <dbReference type="PROSITE" id="PS51194"/>
    </source>
</evidence>
<dbReference type="GO" id="GO:0043138">
    <property type="term" value="F:3'-5' DNA helicase activity"/>
    <property type="evidence" value="ECO:0007669"/>
    <property type="project" value="UniProtKB-EC"/>
</dbReference>
<dbReference type="InterPro" id="IPR001650">
    <property type="entry name" value="Helicase_C-like"/>
</dbReference>
<accession>A0A9Q9EXU3</accession>
<dbReference type="InterPro" id="IPR004589">
    <property type="entry name" value="DNA_helicase_ATP-dep_RecQ"/>
</dbReference>
<evidence type="ECO:0000256" key="2">
    <source>
        <dbReference type="ARBA" id="ARBA00001947"/>
    </source>
</evidence>
<dbReference type="GO" id="GO:0006281">
    <property type="term" value="P:DNA repair"/>
    <property type="evidence" value="ECO:0007669"/>
    <property type="project" value="UniProtKB-KW"/>
</dbReference>
<evidence type="ECO:0000256" key="3">
    <source>
        <dbReference type="ARBA" id="ARBA00005446"/>
    </source>
</evidence>
<dbReference type="GO" id="GO:0009432">
    <property type="term" value="P:SOS response"/>
    <property type="evidence" value="ECO:0007669"/>
    <property type="project" value="UniProtKB-UniRule"/>
</dbReference>
<dbReference type="GO" id="GO:0003677">
    <property type="term" value="F:DNA binding"/>
    <property type="evidence" value="ECO:0007669"/>
    <property type="project" value="UniProtKB-KW"/>
</dbReference>
<dbReference type="PANTHER" id="PTHR13710:SF105">
    <property type="entry name" value="ATP-DEPENDENT DNA HELICASE Q1"/>
    <property type="match status" value="1"/>
</dbReference>
<evidence type="ECO:0000256" key="14">
    <source>
        <dbReference type="ARBA" id="ARBA00023235"/>
    </source>
</evidence>
<dbReference type="SMART" id="SM00341">
    <property type="entry name" value="HRDC"/>
    <property type="match status" value="1"/>
</dbReference>
<sequence>MMRGSKGSDSKERLPSPEDILKQVFGYDEFRPFQKEIIDGVLQKKDILAVMPTGGGKSLCYQVPALIFEGVTIVVSPLISLMHDQICGLETIGVEAVALNSSLDWEKYADNIRRIKNGEVKILYVAPETLVSDRCKELLSSIKVDCLTIDEAHCISEWGHDFRPEYRQLAEIRKLLKESACLAITATATEKVRSDIKKILKLKTPKEFVAGFNRKNIFLEVKEKQKPFEQASEFLKEHRGESGIIYCFSRKQADTLAVQLSVLGYNAKPYHAGLSDELRQKTQNDFINDDIEIIVATVAFGMGINKPNVRFVIHFDLPKSIEQYYQEIGRAGRDGNPAYALLLFSAADIFKLKFLMQDKSPDEVKKAEAMLSAISNYAQANSCRRRAILKYFGENISEGKLKEIQGETPCCDFCSREKIEKTDLTVPVQKFLSCVVRTGCRFGASYIIDVLLGSKQKRILENKHNDLSVWGIGTEFNREGWFNLVRVLLAEDYLIKDEDYSVLSLTPKAKEELQARTSIMLPFNYEKDNSAKKEVKEKSKPQTSENTLDDRGKAIVNALKQKRRELADEARVPAYVIFSDKTIFDLGVKKPSTIAEFDNIFGIGKAKKDKYGDIILKTISSARKNKKG</sequence>
<reference evidence="20" key="1">
    <citation type="submission" date="2020-04" db="EMBL/GenBank/DDBJ databases">
        <title>Comparative genomics of oral phylogroup-2 Treponema strains.</title>
        <authorList>
            <person name="Zeng H."/>
            <person name="Chan Y.K."/>
            <person name="Watt R.M."/>
        </authorList>
    </citation>
    <scope>NUCLEOTIDE SEQUENCE</scope>
    <source>
        <strain evidence="20">OMZ 905</strain>
    </source>
</reference>
<dbReference type="Pfam" id="PF09382">
    <property type="entry name" value="RQC"/>
    <property type="match status" value="1"/>
</dbReference>
<dbReference type="InterPro" id="IPR010997">
    <property type="entry name" value="HRDC-like_sf"/>
</dbReference>
<dbReference type="Gene3D" id="3.40.50.300">
    <property type="entry name" value="P-loop containing nucleotide triphosphate hydrolases"/>
    <property type="match status" value="2"/>
</dbReference>
<dbReference type="Pfam" id="PF16124">
    <property type="entry name" value="RecQ_Zn_bind"/>
    <property type="match status" value="1"/>
</dbReference>
<dbReference type="InterPro" id="IPR006293">
    <property type="entry name" value="DNA_helicase_ATP-dep_RecQ_bac"/>
</dbReference>
<evidence type="ECO:0000259" key="17">
    <source>
        <dbReference type="PROSITE" id="PS50967"/>
    </source>
</evidence>
<dbReference type="Pfam" id="PF00271">
    <property type="entry name" value="Helicase_C"/>
    <property type="match status" value="1"/>
</dbReference>
<keyword evidence="12" id="KW-0233">DNA recombination</keyword>
<dbReference type="CDD" id="cd18794">
    <property type="entry name" value="SF2_C_RecQ"/>
    <property type="match status" value="1"/>
</dbReference>
<dbReference type="FunFam" id="3.40.50.300:FF:000156">
    <property type="entry name" value="ATP-dependent DNA helicase recQ"/>
    <property type="match status" value="1"/>
</dbReference>
<keyword evidence="6" id="KW-0227">DNA damage</keyword>
<dbReference type="InterPro" id="IPR036388">
    <property type="entry name" value="WH-like_DNA-bd_sf"/>
</dbReference>
<dbReference type="PANTHER" id="PTHR13710">
    <property type="entry name" value="DNA HELICASE RECQ FAMILY MEMBER"/>
    <property type="match status" value="1"/>
</dbReference>
<keyword evidence="9" id="KW-0862">Zinc</keyword>
<evidence type="ECO:0000313" key="20">
    <source>
        <dbReference type="EMBL" id="UTD01144.1"/>
    </source>
</evidence>
<dbReference type="InterPro" id="IPR011545">
    <property type="entry name" value="DEAD/DEAH_box_helicase_dom"/>
</dbReference>
<dbReference type="Gene3D" id="1.10.150.80">
    <property type="entry name" value="HRDC domain"/>
    <property type="match status" value="1"/>
</dbReference>
<dbReference type="GO" id="GO:0006310">
    <property type="term" value="P:DNA recombination"/>
    <property type="evidence" value="ECO:0007669"/>
    <property type="project" value="UniProtKB-UniRule"/>
</dbReference>
<dbReference type="SMART" id="SM00487">
    <property type="entry name" value="DEXDc"/>
    <property type="match status" value="1"/>
</dbReference>
<dbReference type="PROSITE" id="PS51194">
    <property type="entry name" value="HELICASE_CTER"/>
    <property type="match status" value="1"/>
</dbReference>
<dbReference type="InterPro" id="IPR044876">
    <property type="entry name" value="HRDC_dom_sf"/>
</dbReference>
<evidence type="ECO:0000256" key="15">
    <source>
        <dbReference type="ARBA" id="ARBA00034617"/>
    </source>
</evidence>
<dbReference type="GO" id="GO:0030894">
    <property type="term" value="C:replisome"/>
    <property type="evidence" value="ECO:0007669"/>
    <property type="project" value="TreeGrafter"/>
</dbReference>
<dbReference type="PROSITE" id="PS50967">
    <property type="entry name" value="HRDC"/>
    <property type="match status" value="1"/>
</dbReference>
<evidence type="ECO:0000256" key="13">
    <source>
        <dbReference type="ARBA" id="ARBA00023204"/>
    </source>
</evidence>
<keyword evidence="4" id="KW-0479">Metal-binding</keyword>
<dbReference type="NCBIfam" id="TIGR00614">
    <property type="entry name" value="recQ_fam"/>
    <property type="match status" value="1"/>
</dbReference>
<keyword evidence="14" id="KW-0413">Isomerase</keyword>
<dbReference type="AlphaFoldDB" id="A0A9Q9EXU3"/>
<evidence type="ECO:0000256" key="1">
    <source>
        <dbReference type="ARBA" id="ARBA00001946"/>
    </source>
</evidence>
<dbReference type="GO" id="GO:0016787">
    <property type="term" value="F:hydrolase activity"/>
    <property type="evidence" value="ECO:0007669"/>
    <property type="project" value="UniProtKB-KW"/>
</dbReference>
<dbReference type="SMART" id="SM00490">
    <property type="entry name" value="HELICc"/>
    <property type="match status" value="1"/>
</dbReference>
<dbReference type="PROSITE" id="PS51192">
    <property type="entry name" value="HELICASE_ATP_BIND_1"/>
    <property type="match status" value="1"/>
</dbReference>
<dbReference type="SUPFAM" id="SSF47819">
    <property type="entry name" value="HRDC-like"/>
    <property type="match status" value="1"/>
</dbReference>
<dbReference type="GO" id="GO:0005737">
    <property type="term" value="C:cytoplasm"/>
    <property type="evidence" value="ECO:0007669"/>
    <property type="project" value="TreeGrafter"/>
</dbReference>
<dbReference type="GO" id="GO:0046872">
    <property type="term" value="F:metal ion binding"/>
    <property type="evidence" value="ECO:0007669"/>
    <property type="project" value="UniProtKB-KW"/>
</dbReference>
<dbReference type="SUPFAM" id="SSF52540">
    <property type="entry name" value="P-loop containing nucleoside triphosphate hydrolases"/>
    <property type="match status" value="1"/>
</dbReference>
<dbReference type="RefSeq" id="WP_253717342.1">
    <property type="nucleotide sequence ID" value="NZ_CP051522.1"/>
</dbReference>
<organism evidence="20 21">
    <name type="scientific">Treponema denticola</name>
    <dbReference type="NCBI Taxonomy" id="158"/>
    <lineage>
        <taxon>Bacteria</taxon>
        <taxon>Pseudomonadati</taxon>
        <taxon>Spirochaetota</taxon>
        <taxon>Spirochaetia</taxon>
        <taxon>Spirochaetales</taxon>
        <taxon>Treponemataceae</taxon>
        <taxon>Treponema</taxon>
    </lineage>
</organism>
<dbReference type="FunFam" id="3.40.50.300:FF:000296">
    <property type="entry name" value="ATP-dependent DNA helicase RecQ"/>
    <property type="match status" value="1"/>
</dbReference>
<dbReference type="InterPro" id="IPR032284">
    <property type="entry name" value="RecQ_Zn-bd"/>
</dbReference>
<dbReference type="GO" id="GO:0006260">
    <property type="term" value="P:DNA replication"/>
    <property type="evidence" value="ECO:0007669"/>
    <property type="project" value="InterPro"/>
</dbReference>
<comment type="cofactor">
    <cofactor evidence="2">
        <name>Zn(2+)</name>
        <dbReference type="ChEBI" id="CHEBI:29105"/>
    </cofactor>
</comment>
<dbReference type="InterPro" id="IPR002121">
    <property type="entry name" value="HRDC_dom"/>
</dbReference>
<dbReference type="EMBL" id="CP051635">
    <property type="protein sequence ID" value="UTD01144.1"/>
    <property type="molecule type" value="Genomic_DNA"/>
</dbReference>
<evidence type="ECO:0000256" key="7">
    <source>
        <dbReference type="ARBA" id="ARBA00022801"/>
    </source>
</evidence>
<keyword evidence="13" id="KW-0234">DNA repair</keyword>
<dbReference type="Gene3D" id="1.10.10.10">
    <property type="entry name" value="Winged helix-like DNA-binding domain superfamily/Winged helix DNA-binding domain"/>
    <property type="match status" value="1"/>
</dbReference>
<comment type="cofactor">
    <cofactor evidence="1">
        <name>Mg(2+)</name>
        <dbReference type="ChEBI" id="CHEBI:18420"/>
    </cofactor>
</comment>
<evidence type="ECO:0000313" key="21">
    <source>
        <dbReference type="Proteomes" id="UP001056981"/>
    </source>
</evidence>
<dbReference type="GO" id="GO:0009378">
    <property type="term" value="F:four-way junction helicase activity"/>
    <property type="evidence" value="ECO:0007669"/>
    <property type="project" value="TreeGrafter"/>
</dbReference>
<dbReference type="Pfam" id="PF00570">
    <property type="entry name" value="HRDC"/>
    <property type="match status" value="1"/>
</dbReference>
<evidence type="ECO:0000256" key="12">
    <source>
        <dbReference type="ARBA" id="ARBA00023172"/>
    </source>
</evidence>
<dbReference type="SUPFAM" id="SSF46785">
    <property type="entry name" value="Winged helix' DNA-binding domain"/>
    <property type="match status" value="1"/>
</dbReference>
<dbReference type="InterPro" id="IPR018982">
    <property type="entry name" value="RQC_domain"/>
</dbReference>
<comment type="catalytic activity">
    <reaction evidence="15">
        <text>Couples ATP hydrolysis with the unwinding of duplex DNA by translocating in the 3'-5' direction.</text>
        <dbReference type="EC" id="5.6.2.4"/>
    </reaction>
</comment>
<dbReference type="Pfam" id="PF00270">
    <property type="entry name" value="DEAD"/>
    <property type="match status" value="1"/>
</dbReference>
<evidence type="ECO:0000259" key="18">
    <source>
        <dbReference type="PROSITE" id="PS51192"/>
    </source>
</evidence>
<evidence type="ECO:0000256" key="10">
    <source>
        <dbReference type="ARBA" id="ARBA00022840"/>
    </source>
</evidence>
<keyword evidence="11" id="KW-0238">DNA-binding</keyword>
<keyword evidence="8 20" id="KW-0347">Helicase</keyword>
<feature type="domain" description="Helicase C-terminal" evidence="19">
    <location>
        <begin position="227"/>
        <end position="372"/>
    </location>
</feature>
<name>A0A9Q9EXU3_TREDN</name>